<dbReference type="InterPro" id="IPR005517">
    <property type="entry name" value="Transl_elong_EFG/EF2_IV"/>
</dbReference>
<dbReference type="Pfam" id="PF22042">
    <property type="entry name" value="EF-G_D2"/>
    <property type="match status" value="1"/>
</dbReference>
<dbReference type="SUPFAM" id="SSF50447">
    <property type="entry name" value="Translation proteins"/>
    <property type="match status" value="1"/>
</dbReference>
<dbReference type="InterPro" id="IPR035649">
    <property type="entry name" value="EFG_V"/>
</dbReference>
<dbReference type="SMART" id="SM00889">
    <property type="entry name" value="EFG_IV"/>
    <property type="match status" value="1"/>
</dbReference>
<dbReference type="GO" id="GO:0005525">
    <property type="term" value="F:GTP binding"/>
    <property type="evidence" value="ECO:0007669"/>
    <property type="project" value="UniProtKB-UniRule"/>
</dbReference>
<dbReference type="InterPro" id="IPR041095">
    <property type="entry name" value="EFG_II"/>
</dbReference>
<gene>
    <name evidence="7" type="primary">fusA</name>
    <name evidence="7" type="ORF">HMPREF0889_1469</name>
</gene>
<dbReference type="InterPro" id="IPR009000">
    <property type="entry name" value="Transl_B-barrel_sf"/>
</dbReference>
<dbReference type="Gene3D" id="3.30.230.10">
    <property type="match status" value="1"/>
</dbReference>
<proteinExistence type="inferred from homology"/>
<dbReference type="STRING" id="699218.HMPREF0889_1469"/>
<evidence type="ECO:0000256" key="3">
    <source>
        <dbReference type="ARBA" id="ARBA00022741"/>
    </source>
</evidence>
<dbReference type="PROSITE" id="PS51722">
    <property type="entry name" value="G_TR_2"/>
    <property type="match status" value="1"/>
</dbReference>
<dbReference type="Pfam" id="PF00679">
    <property type="entry name" value="EFG_C"/>
    <property type="match status" value="1"/>
</dbReference>
<comment type="similarity">
    <text evidence="1">Belongs to the TRAFAC class translation factor GTPase superfamily. Classic translation factor GTPase family. EF-G/EF-2 subfamily.</text>
</comment>
<evidence type="ECO:0000256" key="5">
    <source>
        <dbReference type="NCBIfam" id="TIGR00484"/>
    </source>
</evidence>
<dbReference type="InterPro" id="IPR020568">
    <property type="entry name" value="Ribosomal_Su5_D2-typ_SF"/>
</dbReference>
<dbReference type="Gene3D" id="3.40.50.300">
    <property type="entry name" value="P-loop containing nucleotide triphosphate hydrolases"/>
    <property type="match status" value="1"/>
</dbReference>
<dbReference type="NCBIfam" id="TIGR00231">
    <property type="entry name" value="small_GTP"/>
    <property type="match status" value="1"/>
</dbReference>
<evidence type="ECO:0000259" key="6">
    <source>
        <dbReference type="PROSITE" id="PS51722"/>
    </source>
</evidence>
<dbReference type="NCBIfam" id="TIGR00484">
    <property type="entry name" value="EF-G"/>
    <property type="match status" value="1"/>
</dbReference>
<organism evidence="7 8">
    <name type="scientific">Megasphaera lornae</name>
    <dbReference type="NCBI Taxonomy" id="1000568"/>
    <lineage>
        <taxon>Bacteria</taxon>
        <taxon>Bacillati</taxon>
        <taxon>Bacillota</taxon>
        <taxon>Negativicutes</taxon>
        <taxon>Veillonellales</taxon>
        <taxon>Veillonellaceae</taxon>
        <taxon>Megasphaera</taxon>
    </lineage>
</organism>
<dbReference type="InterPro" id="IPR004540">
    <property type="entry name" value="Transl_elong_EFG/EF2"/>
</dbReference>
<keyword evidence="3" id="KW-0547">Nucleotide-binding</keyword>
<dbReference type="NCBIfam" id="NF009379">
    <property type="entry name" value="PRK12740.1-3"/>
    <property type="match status" value="1"/>
</dbReference>
<feature type="domain" description="Tr-type G" evidence="6">
    <location>
        <begin position="60"/>
        <end position="333"/>
    </location>
</feature>
<dbReference type="GO" id="GO:0003746">
    <property type="term" value="F:translation elongation factor activity"/>
    <property type="evidence" value="ECO:0007669"/>
    <property type="project" value="UniProtKB-UniRule"/>
</dbReference>
<dbReference type="InterPro" id="IPR047872">
    <property type="entry name" value="EFG_IV"/>
</dbReference>
<dbReference type="PANTHER" id="PTHR43261:SF6">
    <property type="entry name" value="ELONGATION FACTOR G-LIKE PROTEIN"/>
    <property type="match status" value="1"/>
</dbReference>
<dbReference type="GO" id="GO:0032790">
    <property type="term" value="P:ribosome disassembly"/>
    <property type="evidence" value="ECO:0007669"/>
    <property type="project" value="TreeGrafter"/>
</dbReference>
<dbReference type="Proteomes" id="UP000003242">
    <property type="component" value="Unassembled WGS sequence"/>
</dbReference>
<dbReference type="InterPro" id="IPR027417">
    <property type="entry name" value="P-loop_NTPase"/>
</dbReference>
<sequence>MVFCYFRILEKWRMAVLGKLRQGARENIGREKKENRIRVQNIVSKLRFREAMVMKEYTSEQIRNVAVLSHDGAGKTAVVESLLLTCGEVAAVGVGKDNKHIMDYEPEEIKRNVTIQLGIAPCQWEGYKINFLDTPGYSEFCGEVRAALRAADGILLVVSAEAGVEMDTERAWDYGVELQLPRMVYVNKMDGEQADFFACLEKMRAVFGKSIMPLQIPLGEGKDFRGIIDVCKLIAWEWKEGVCEEIKVPPEYMAKARQVREMCMEAAAEGDDALLEKYLEGEELTLDELRHGLRQGMLTGRVCPVMCGSARYHIGTQELLRRIITYMPTGAQKVMTGEDAENGEAVLVHSHKAFSGFVFKTTVDPFAGKMSYVRIYSGSLQEGDRVYNVTRKCEEKLGKILTLIGKEAKPIGRAPAGDIVVLPKLDRTKTGDTLAAPEFPVYFEPVRFPQPLHSVALKAVKKGEEEKLVNALVRIGEEDPTCRVEKSVEGKQIVVRCMGDIHLEHIMTKMERKYGVQAAQEALYIPYRETIKGTATAEGKHKKQSGGHGQYGHVVLTMEPSATGEEVEFADAIFGGAVPRQYIPAVAKGVEETLHKGLLAGFPMIHVKVTLKDGSYHTVDSSEMAFKTAAALALKKGIPEAEPVLLEPIYTVHVVIPEEFMGDVMGDFSSRRGRILGMEPHRNRKGIIVVKAQVPLAEMAGYVTALRSMTQGKGTFHLEFWDYEEVPKKITEQIIAARAEKN</sequence>
<dbReference type="InterPro" id="IPR005225">
    <property type="entry name" value="Small_GTP-bd"/>
</dbReference>
<evidence type="ECO:0000256" key="1">
    <source>
        <dbReference type="ARBA" id="ARBA00005870"/>
    </source>
</evidence>
<dbReference type="Pfam" id="PF14492">
    <property type="entry name" value="EFG_III"/>
    <property type="match status" value="1"/>
</dbReference>
<dbReference type="Gene3D" id="2.40.30.10">
    <property type="entry name" value="Translation factors"/>
    <property type="match status" value="1"/>
</dbReference>
<protein>
    <recommendedName>
        <fullName evidence="2 5">Elongation factor G</fullName>
    </recommendedName>
</protein>
<dbReference type="Gene3D" id="3.30.70.240">
    <property type="match status" value="1"/>
</dbReference>
<dbReference type="InterPro" id="IPR000795">
    <property type="entry name" value="T_Tr_GTP-bd_dom"/>
</dbReference>
<dbReference type="PANTHER" id="PTHR43261">
    <property type="entry name" value="TRANSLATION ELONGATION FACTOR G-RELATED"/>
    <property type="match status" value="1"/>
</dbReference>
<dbReference type="EMBL" id="ADGP01000005">
    <property type="protein sequence ID" value="EFD94730.1"/>
    <property type="molecule type" value="Genomic_DNA"/>
</dbReference>
<dbReference type="AlphaFoldDB" id="D3LSU6"/>
<dbReference type="Pfam" id="PF00009">
    <property type="entry name" value="GTP_EFTU"/>
    <property type="match status" value="1"/>
</dbReference>
<dbReference type="CDD" id="cd01434">
    <property type="entry name" value="EFG_mtEFG1_IV"/>
    <property type="match status" value="1"/>
</dbReference>
<keyword evidence="4" id="KW-0342">GTP-binding</keyword>
<evidence type="ECO:0000313" key="8">
    <source>
        <dbReference type="Proteomes" id="UP000003242"/>
    </source>
</evidence>
<evidence type="ECO:0000256" key="4">
    <source>
        <dbReference type="ARBA" id="ARBA00023134"/>
    </source>
</evidence>
<dbReference type="FunFam" id="3.30.230.10:FF:000003">
    <property type="entry name" value="Elongation factor G"/>
    <property type="match status" value="1"/>
</dbReference>
<dbReference type="CDD" id="cd04170">
    <property type="entry name" value="EF-G_bact"/>
    <property type="match status" value="1"/>
</dbReference>
<dbReference type="PRINTS" id="PR00315">
    <property type="entry name" value="ELONGATNFCT"/>
</dbReference>
<dbReference type="eggNOG" id="COG0480">
    <property type="taxonomic scope" value="Bacteria"/>
</dbReference>
<name>D3LSU6_9FIRM</name>
<dbReference type="InterPro" id="IPR035647">
    <property type="entry name" value="EFG_III/V"/>
</dbReference>
<dbReference type="NCBIfam" id="NF009891">
    <property type="entry name" value="PRK13351.1-1"/>
    <property type="match status" value="1"/>
</dbReference>
<dbReference type="SUPFAM" id="SSF54211">
    <property type="entry name" value="Ribosomal protein S5 domain 2-like"/>
    <property type="match status" value="1"/>
</dbReference>
<dbReference type="CDD" id="cd03713">
    <property type="entry name" value="EFG_mtEFG_C"/>
    <property type="match status" value="1"/>
</dbReference>
<dbReference type="Gene3D" id="3.30.70.870">
    <property type="entry name" value="Elongation Factor G (Translational Gtpase), domain 3"/>
    <property type="match status" value="1"/>
</dbReference>
<dbReference type="FunFam" id="3.30.70.240:FF:000001">
    <property type="entry name" value="Elongation factor G"/>
    <property type="match status" value="1"/>
</dbReference>
<dbReference type="SUPFAM" id="SSF52540">
    <property type="entry name" value="P-loop containing nucleoside triphosphate hydrolases"/>
    <property type="match status" value="1"/>
</dbReference>
<dbReference type="Pfam" id="PF03764">
    <property type="entry name" value="EFG_IV"/>
    <property type="match status" value="1"/>
</dbReference>
<dbReference type="NCBIfam" id="NF009381">
    <property type="entry name" value="PRK12740.1-5"/>
    <property type="match status" value="1"/>
</dbReference>
<dbReference type="InterPro" id="IPR053905">
    <property type="entry name" value="EF-G-like_DII"/>
</dbReference>
<evidence type="ECO:0000313" key="7">
    <source>
        <dbReference type="EMBL" id="EFD94730.1"/>
    </source>
</evidence>
<dbReference type="InterPro" id="IPR000640">
    <property type="entry name" value="EFG_V-like"/>
</dbReference>
<dbReference type="CDD" id="cd04088">
    <property type="entry name" value="EFG_mtEFG_II"/>
    <property type="match status" value="1"/>
</dbReference>
<evidence type="ECO:0000256" key="2">
    <source>
        <dbReference type="ARBA" id="ARBA00017872"/>
    </source>
</evidence>
<dbReference type="SMART" id="SM00838">
    <property type="entry name" value="EFG_C"/>
    <property type="match status" value="1"/>
</dbReference>
<dbReference type="InterPro" id="IPR014721">
    <property type="entry name" value="Ribsml_uS5_D2-typ_fold_subgr"/>
</dbReference>
<keyword evidence="7" id="KW-0251">Elongation factor</keyword>
<comment type="caution">
    <text evidence="7">The sequence shown here is derived from an EMBL/GenBank/DDBJ whole genome shotgun (WGS) entry which is preliminary data.</text>
</comment>
<dbReference type="GO" id="GO:0003924">
    <property type="term" value="F:GTPase activity"/>
    <property type="evidence" value="ECO:0007669"/>
    <property type="project" value="InterPro"/>
</dbReference>
<dbReference type="SUPFAM" id="SSF54980">
    <property type="entry name" value="EF-G C-terminal domain-like"/>
    <property type="match status" value="2"/>
</dbReference>
<keyword evidence="7" id="KW-0648">Protein biosynthesis</keyword>
<accession>D3LSU6</accession>
<reference evidence="8" key="1">
    <citation type="submission" date="2009-12" db="EMBL/GenBank/DDBJ databases">
        <title>Sequence of Clostridiales genomosp. BVAB3 str. UPII9-5.</title>
        <authorList>
            <person name="Madupu R."/>
            <person name="Durkin A.S."/>
            <person name="Torralba M."/>
            <person name="Methe B."/>
            <person name="Sutton G.G."/>
            <person name="Strausberg R.L."/>
            <person name="Nelson K.E."/>
        </authorList>
    </citation>
    <scope>NUCLEOTIDE SEQUENCE [LARGE SCALE GENOMIC DNA]</scope>
    <source>
        <strain evidence="8">28L</strain>
    </source>
</reference>